<dbReference type="PROSITE" id="PS51397">
    <property type="entry name" value="WLM"/>
    <property type="match status" value="1"/>
</dbReference>
<dbReference type="Pfam" id="PF08325">
    <property type="entry name" value="WLM"/>
    <property type="match status" value="1"/>
</dbReference>
<gene>
    <name evidence="3" type="ORF">ZYGM_000662</name>
</gene>
<feature type="region of interest" description="Disordered" evidence="1">
    <location>
        <begin position="216"/>
        <end position="237"/>
    </location>
</feature>
<dbReference type="EMBL" id="BIMX01000017">
    <property type="protein sequence ID" value="GCF00281.1"/>
    <property type="molecule type" value="Genomic_DNA"/>
</dbReference>
<feature type="region of interest" description="Disordered" evidence="1">
    <location>
        <begin position="140"/>
        <end position="181"/>
    </location>
</feature>
<dbReference type="InterPro" id="IPR053000">
    <property type="entry name" value="WSS1-like_metalloprotease"/>
</dbReference>
<dbReference type="PANTHER" id="PTHR46622:SF1">
    <property type="entry name" value="DNA-DEPENDENT METALLOPROTEASE WSS1"/>
    <property type="match status" value="1"/>
</dbReference>
<evidence type="ECO:0000313" key="4">
    <source>
        <dbReference type="Proteomes" id="UP000301737"/>
    </source>
</evidence>
<feature type="compositionally biased region" description="Basic and acidic residues" evidence="1">
    <location>
        <begin position="216"/>
        <end position="231"/>
    </location>
</feature>
<dbReference type="AlphaFoldDB" id="A0A4C2E7T1"/>
<keyword evidence="4" id="KW-1185">Reference proteome</keyword>
<evidence type="ECO:0000259" key="2">
    <source>
        <dbReference type="PROSITE" id="PS51397"/>
    </source>
</evidence>
<feature type="domain" description="WLM" evidence="2">
    <location>
        <begin position="4"/>
        <end position="192"/>
    </location>
</feature>
<dbReference type="InterPro" id="IPR013536">
    <property type="entry name" value="WLM_dom"/>
</dbReference>
<dbReference type="GO" id="GO:0006281">
    <property type="term" value="P:DNA repair"/>
    <property type="evidence" value="ECO:0007669"/>
    <property type="project" value="TreeGrafter"/>
</dbReference>
<dbReference type="OrthoDB" id="49605at2759"/>
<proteinExistence type="predicted"/>
<feature type="compositionally biased region" description="Basic residues" evidence="1">
    <location>
        <begin position="160"/>
        <end position="170"/>
    </location>
</feature>
<dbReference type="PANTHER" id="PTHR46622">
    <property type="entry name" value="DNA-DEPENDENT METALLOPROTEASE WSS1"/>
    <property type="match status" value="1"/>
</dbReference>
<comment type="caution">
    <text evidence="3">The sequence shown here is derived from an EMBL/GenBank/DDBJ whole genome shotgun (WGS) entry which is preliminary data.</text>
</comment>
<accession>A0A4C2E7T1</accession>
<reference evidence="3 4" key="1">
    <citation type="submission" date="2019-01" db="EMBL/GenBank/DDBJ databases">
        <title>Draft Genome Sequencing of Zygosaccharomyces mellis Ca-7.</title>
        <authorList>
            <person name="Shiwa Y."/>
            <person name="Kanesaki Y."/>
            <person name="Ishige T."/>
            <person name="Mura K."/>
            <person name="Hori T."/>
            <person name="Tamura T."/>
        </authorList>
    </citation>
    <scope>NUCLEOTIDE SEQUENCE [LARGE SCALE GENOMIC DNA]</scope>
    <source>
        <strain evidence="3 4">Ca-7</strain>
    </source>
</reference>
<name>A0A4C2E7T1_9SACH</name>
<dbReference type="GO" id="GO:0005634">
    <property type="term" value="C:nucleus"/>
    <property type="evidence" value="ECO:0007669"/>
    <property type="project" value="TreeGrafter"/>
</dbReference>
<dbReference type="Proteomes" id="UP000301737">
    <property type="component" value="Unassembled WGS sequence"/>
</dbReference>
<evidence type="ECO:0000313" key="3">
    <source>
        <dbReference type="EMBL" id="GCF00281.1"/>
    </source>
</evidence>
<organism evidence="3 4">
    <name type="scientific">Zygosaccharomyces mellis</name>
    <dbReference type="NCBI Taxonomy" id="42258"/>
    <lineage>
        <taxon>Eukaryota</taxon>
        <taxon>Fungi</taxon>
        <taxon>Dikarya</taxon>
        <taxon>Ascomycota</taxon>
        <taxon>Saccharomycotina</taxon>
        <taxon>Saccharomycetes</taxon>
        <taxon>Saccharomycetales</taxon>
        <taxon>Saccharomycetaceae</taxon>
        <taxon>Zygosaccharomyces</taxon>
    </lineage>
</organism>
<dbReference type="GO" id="GO:0008237">
    <property type="term" value="F:metallopeptidase activity"/>
    <property type="evidence" value="ECO:0007669"/>
    <property type="project" value="TreeGrafter"/>
</dbReference>
<evidence type="ECO:0000256" key="1">
    <source>
        <dbReference type="SAM" id="MobiDB-lite"/>
    </source>
</evidence>
<protein>
    <recommendedName>
        <fullName evidence="2">WLM domain-containing protein</fullName>
    </recommendedName>
</protein>
<sequence length="237" mass="27288">MIGDLKDHANPHIQKVAVLQRKPSRDDALSLLKEIAKRVSYIMKENKFRVGMLVEFCPKDKRLLGMNMNRGTKILLRLRNPNDEFRFLPMECIMGTMLHELTHNLHGSHDNRFYSKLDDLTARQWVIEQQGLFDTFLGQGRRLGGSARPSPPHQVQLQKRPTRSRGRKLGGSRTSRGTPREMAALAAQRRAKDSRSCGDSNDYQYEQEDVIIIDEGKNDENIPERRTKPELELIDLT</sequence>